<dbReference type="PANTHER" id="PTHR46847">
    <property type="entry name" value="D-ALLOSE-BINDING PERIPLASMIC PROTEIN-RELATED"/>
    <property type="match status" value="1"/>
</dbReference>
<comment type="similarity">
    <text evidence="2">Belongs to the bacterial solute-binding protein 2 family.</text>
</comment>
<gene>
    <name evidence="6" type="ordered locus">FraEuI1c_2417</name>
</gene>
<dbReference type="HOGENOM" id="CLU_760209_0_0_11"/>
<dbReference type="PANTHER" id="PTHR46847:SF1">
    <property type="entry name" value="D-ALLOSE-BINDING PERIPLASMIC PROTEIN-RELATED"/>
    <property type="match status" value="1"/>
</dbReference>
<dbReference type="Pfam" id="PF13407">
    <property type="entry name" value="Peripla_BP_4"/>
    <property type="match status" value="1"/>
</dbReference>
<keyword evidence="4" id="KW-0812">Transmembrane</keyword>
<dbReference type="STRING" id="298654.FraEuI1c_2417"/>
<evidence type="ECO:0000256" key="1">
    <source>
        <dbReference type="ARBA" id="ARBA00004196"/>
    </source>
</evidence>
<dbReference type="GO" id="GO:0030313">
    <property type="term" value="C:cell envelope"/>
    <property type="evidence" value="ECO:0007669"/>
    <property type="project" value="UniProtKB-SubCell"/>
</dbReference>
<dbReference type="EMBL" id="CP002299">
    <property type="protein sequence ID" value="ADP80453.1"/>
    <property type="molecule type" value="Genomic_DNA"/>
</dbReference>
<keyword evidence="3" id="KW-0732">Signal</keyword>
<evidence type="ECO:0000313" key="7">
    <source>
        <dbReference type="Proteomes" id="UP000002484"/>
    </source>
</evidence>
<accession>E3J1D2</accession>
<name>E3J1D2_PSEI1</name>
<organism evidence="6 7">
    <name type="scientific">Pseudofrankia inefficax (strain DSM 45817 / CECT 9037 / DDB 130130 / EuI1c)</name>
    <name type="common">Frankia inefficax</name>
    <dbReference type="NCBI Taxonomy" id="298654"/>
    <lineage>
        <taxon>Bacteria</taxon>
        <taxon>Bacillati</taxon>
        <taxon>Actinomycetota</taxon>
        <taxon>Actinomycetes</taxon>
        <taxon>Frankiales</taxon>
        <taxon>Frankiaceae</taxon>
        <taxon>Pseudofrankia</taxon>
    </lineage>
</organism>
<dbReference type="GO" id="GO:0030246">
    <property type="term" value="F:carbohydrate binding"/>
    <property type="evidence" value="ECO:0007669"/>
    <property type="project" value="UniProtKB-ARBA"/>
</dbReference>
<keyword evidence="4" id="KW-1133">Transmembrane helix</keyword>
<feature type="transmembrane region" description="Helical" evidence="4">
    <location>
        <begin position="9"/>
        <end position="31"/>
    </location>
</feature>
<dbReference type="InterPro" id="IPR025997">
    <property type="entry name" value="SBP_2_dom"/>
</dbReference>
<evidence type="ECO:0000256" key="4">
    <source>
        <dbReference type="SAM" id="Phobius"/>
    </source>
</evidence>
<comment type="subcellular location">
    <subcellularLocation>
        <location evidence="1">Cell envelope</location>
    </subcellularLocation>
</comment>
<dbReference type="RefSeq" id="WP_013423571.1">
    <property type="nucleotide sequence ID" value="NC_014666.1"/>
</dbReference>
<reference evidence="6 7" key="1">
    <citation type="submission" date="2010-10" db="EMBL/GenBank/DDBJ databases">
        <title>Complete sequence of Frankia sp. EuI1c.</title>
        <authorList>
            <consortium name="US DOE Joint Genome Institute"/>
            <person name="Lucas S."/>
            <person name="Copeland A."/>
            <person name="Lapidus A."/>
            <person name="Cheng J.-F."/>
            <person name="Bruce D."/>
            <person name="Goodwin L."/>
            <person name="Pitluck S."/>
            <person name="Chertkov O."/>
            <person name="Detter J.C."/>
            <person name="Han C."/>
            <person name="Tapia R."/>
            <person name="Land M."/>
            <person name="Hauser L."/>
            <person name="Jeffries C."/>
            <person name="Kyrpides N."/>
            <person name="Ivanova N."/>
            <person name="Mikhailova N."/>
            <person name="Beauchemin N."/>
            <person name="Sen A."/>
            <person name="Sur S.A."/>
            <person name="Gtari M."/>
            <person name="Wall L."/>
            <person name="Tisa L."/>
            <person name="Woyke T."/>
        </authorList>
    </citation>
    <scope>NUCLEOTIDE SEQUENCE [LARGE SCALE GENOMIC DNA]</scope>
    <source>
        <strain evidence="7">DSM 45817 / CECT 9037 / EuI1c</strain>
    </source>
</reference>
<evidence type="ECO:0000256" key="3">
    <source>
        <dbReference type="ARBA" id="ARBA00022729"/>
    </source>
</evidence>
<dbReference type="InterPro" id="IPR028082">
    <property type="entry name" value="Peripla_BP_I"/>
</dbReference>
<dbReference type="OrthoDB" id="9813037at2"/>
<protein>
    <recommendedName>
        <fullName evidence="5">Periplasmic binding protein domain-containing protein</fullName>
    </recommendedName>
</protein>
<dbReference type="Proteomes" id="UP000002484">
    <property type="component" value="Chromosome"/>
</dbReference>
<dbReference type="InParanoid" id="E3J1D2"/>
<dbReference type="eggNOG" id="COG1879">
    <property type="taxonomic scope" value="Bacteria"/>
</dbReference>
<feature type="transmembrane region" description="Helical" evidence="4">
    <location>
        <begin position="43"/>
        <end position="61"/>
    </location>
</feature>
<keyword evidence="7" id="KW-1185">Reference proteome</keyword>
<sequence length="364" mass="39962">MLDPVRRPVLFAIVTSVLGGLGVIAATSALGKLRNSPLAGARVPIGIFLGTVAFLLLLLVLSSRKWWRTGPQRNVFVVMSAWGQKHWLADLLRAVDQSLDRRGFDLVLKIPDRDYLGAAQNYRLRQTITKSARYSAGLVIPADPENTYEDLAEFCRNASVPVVFADVDPFRNESDYPPNAAFVGYRPEQIGERAADFVADQLRREGRANPVVLVIAGRGQTGRQRRFVEVMRDRCPQAEIVLDEEGGFVRRRARDIARRKLTSLGQQGRSVDMIFCTSDEMALGAVDAVQMFASGGGAAAQVIGVDGTSEVVALVDSGVSPLCATVVQDHARLAEHAVDLMERMMRAEPVPVRTFLPVDLYSRD</sequence>
<keyword evidence="4" id="KW-0472">Membrane</keyword>
<dbReference type="KEGG" id="fri:FraEuI1c_2417"/>
<dbReference type="CDD" id="cd01536">
    <property type="entry name" value="PBP1_ABC_sugar_binding-like"/>
    <property type="match status" value="1"/>
</dbReference>
<dbReference type="SUPFAM" id="SSF53822">
    <property type="entry name" value="Periplasmic binding protein-like I"/>
    <property type="match status" value="1"/>
</dbReference>
<dbReference type="Gene3D" id="3.40.50.2300">
    <property type="match status" value="2"/>
</dbReference>
<dbReference type="AlphaFoldDB" id="E3J1D2"/>
<feature type="domain" description="Periplasmic binding protein" evidence="5">
    <location>
        <begin position="77"/>
        <end position="347"/>
    </location>
</feature>
<evidence type="ECO:0000259" key="5">
    <source>
        <dbReference type="Pfam" id="PF13407"/>
    </source>
</evidence>
<evidence type="ECO:0000256" key="2">
    <source>
        <dbReference type="ARBA" id="ARBA00007639"/>
    </source>
</evidence>
<evidence type="ECO:0000313" key="6">
    <source>
        <dbReference type="EMBL" id="ADP80453.1"/>
    </source>
</evidence>
<proteinExistence type="inferred from homology"/>